<dbReference type="InterPro" id="IPR009016">
    <property type="entry name" value="Fe_hydrogenase"/>
</dbReference>
<dbReference type="SUPFAM" id="SSF53920">
    <property type="entry name" value="Fe-only hydrogenase"/>
    <property type="match status" value="1"/>
</dbReference>
<dbReference type="Gene3D" id="3.40.950.10">
    <property type="entry name" value="Fe-only Hydrogenase (Larger Subunit), Chain L, domain 3"/>
    <property type="match status" value="1"/>
</dbReference>
<dbReference type="VEuPathDB" id="VectorBase:GAUT045823"/>
<evidence type="ECO:0000256" key="1">
    <source>
        <dbReference type="ARBA" id="ARBA00006596"/>
    </source>
</evidence>
<sequence>MLHPNTKAVVATMKKFVENQGDGLYVATFLVGKARLEGFLEESPPIESNFVKARSHLQEAKRCISLVTRENEKKAGIALDAYLLSMETRSPSGRGRRNRKKILTGLFLAIHYTVELSDDETPSVSPMIYKARIVDFSCLRERSIIPLPMCTWHLLSKIFMLCIATLVGHETFDMKYVGLTIMSRRIEGRFHSKSKEQSLPLLNSCCPGWVCYAENKAFAVPAPLTTRGG</sequence>
<feature type="domain" description="Iron hydrogenase large subunit C-terminal" evidence="3">
    <location>
        <begin position="179"/>
        <end position="216"/>
    </location>
</feature>
<accession>A0A1A9VS66</accession>
<protein>
    <submittedName>
        <fullName evidence="4">Fe_hyd_lg_C domain-containing protein</fullName>
    </submittedName>
</protein>
<dbReference type="STRING" id="7395.A0A1A9VS66"/>
<comment type="similarity">
    <text evidence="1">Belongs to the NARF family.</text>
</comment>
<name>A0A1A9VS66_GLOAU</name>
<dbReference type="InterPro" id="IPR004108">
    <property type="entry name" value="Fe_hydrogenase_lsu_C"/>
</dbReference>
<evidence type="ECO:0000259" key="3">
    <source>
        <dbReference type="Pfam" id="PF02906"/>
    </source>
</evidence>
<comment type="function">
    <text evidence="2">Component of the cytosolic iron-sulfur (Fe/S) protein assembly machinery. Required for maturation of extramitochondrial Fe/S proteins.</text>
</comment>
<evidence type="ECO:0000256" key="2">
    <source>
        <dbReference type="ARBA" id="ARBA00025700"/>
    </source>
</evidence>
<organism evidence="4 5">
    <name type="scientific">Glossina austeni</name>
    <name type="common">Savannah tsetse fly</name>
    <dbReference type="NCBI Taxonomy" id="7395"/>
    <lineage>
        <taxon>Eukaryota</taxon>
        <taxon>Metazoa</taxon>
        <taxon>Ecdysozoa</taxon>
        <taxon>Arthropoda</taxon>
        <taxon>Hexapoda</taxon>
        <taxon>Insecta</taxon>
        <taxon>Pterygota</taxon>
        <taxon>Neoptera</taxon>
        <taxon>Endopterygota</taxon>
        <taxon>Diptera</taxon>
        <taxon>Brachycera</taxon>
        <taxon>Muscomorpha</taxon>
        <taxon>Hippoboscoidea</taxon>
        <taxon>Glossinidae</taxon>
        <taxon>Glossina</taxon>
    </lineage>
</organism>
<evidence type="ECO:0000313" key="4">
    <source>
        <dbReference type="EnsemblMetazoa" id="GAUT045823-PA"/>
    </source>
</evidence>
<proteinExistence type="inferred from homology"/>
<dbReference type="EnsemblMetazoa" id="GAUT045823-RA">
    <property type="protein sequence ID" value="GAUT045823-PA"/>
    <property type="gene ID" value="GAUT045823"/>
</dbReference>
<dbReference type="AlphaFoldDB" id="A0A1A9VS66"/>
<dbReference type="Proteomes" id="UP000078200">
    <property type="component" value="Unassembled WGS sequence"/>
</dbReference>
<evidence type="ECO:0000313" key="5">
    <source>
        <dbReference type="Proteomes" id="UP000078200"/>
    </source>
</evidence>
<reference evidence="4" key="1">
    <citation type="submission" date="2020-05" db="UniProtKB">
        <authorList>
            <consortium name="EnsemblMetazoa"/>
        </authorList>
    </citation>
    <scope>IDENTIFICATION</scope>
    <source>
        <strain evidence="4">TTRI</strain>
    </source>
</reference>
<keyword evidence="5" id="KW-1185">Reference proteome</keyword>
<dbReference type="Pfam" id="PF02906">
    <property type="entry name" value="Fe_hyd_lg_C"/>
    <property type="match status" value="1"/>
</dbReference>